<feature type="domain" description="Calx-beta" evidence="5">
    <location>
        <begin position="250"/>
        <end position="349"/>
    </location>
</feature>
<keyword evidence="2" id="KW-0677">Repeat</keyword>
<proteinExistence type="predicted"/>
<dbReference type="Gene3D" id="2.60.40.2030">
    <property type="match status" value="1"/>
</dbReference>
<dbReference type="InterPro" id="IPR038081">
    <property type="entry name" value="CalX-like_sf"/>
</dbReference>
<dbReference type="SMR" id="A0A1Z4KQI8"/>
<reference evidence="6 7" key="1">
    <citation type="submission" date="2017-06" db="EMBL/GenBank/DDBJ databases">
        <title>Genome sequencing of cyanobaciteial culture collection at National Institute for Environmental Studies (NIES).</title>
        <authorList>
            <person name="Hirose Y."/>
            <person name="Shimura Y."/>
            <person name="Fujisawa T."/>
            <person name="Nakamura Y."/>
            <person name="Kawachi M."/>
        </authorList>
    </citation>
    <scope>NUCLEOTIDE SEQUENCE [LARGE SCALE GENOMIC DNA]</scope>
    <source>
        <strain evidence="6 7">NIES-23</strain>
    </source>
</reference>
<dbReference type="Pfam" id="PF00353">
    <property type="entry name" value="HemolysinCabind"/>
    <property type="match status" value="4"/>
</dbReference>
<dbReference type="InterPro" id="IPR025193">
    <property type="entry name" value="DUF4114"/>
</dbReference>
<evidence type="ECO:0000259" key="5">
    <source>
        <dbReference type="SMART" id="SM00237"/>
    </source>
</evidence>
<keyword evidence="3" id="KW-0106">Calcium</keyword>
<gene>
    <name evidence="6" type="ORF">NIES23_40610</name>
</gene>
<dbReference type="PRINTS" id="PR00313">
    <property type="entry name" value="CABNDNGRPT"/>
</dbReference>
<dbReference type="GO" id="GO:0030001">
    <property type="term" value="P:metal ion transport"/>
    <property type="evidence" value="ECO:0007669"/>
    <property type="project" value="TreeGrafter"/>
</dbReference>
<dbReference type="AlphaFoldDB" id="A0A1Z4KQI8"/>
<dbReference type="InterPro" id="IPR003644">
    <property type="entry name" value="Calx_beta"/>
</dbReference>
<keyword evidence="4" id="KW-0813">Transport</keyword>
<evidence type="ECO:0000256" key="2">
    <source>
        <dbReference type="ARBA" id="ARBA00022737"/>
    </source>
</evidence>
<accession>A0A1Z4KQI8</accession>
<dbReference type="EMBL" id="AP018216">
    <property type="protein sequence ID" value="BAY71244.1"/>
    <property type="molecule type" value="Genomic_DNA"/>
</dbReference>
<dbReference type="InterPro" id="IPR001343">
    <property type="entry name" value="Hemolysn_Ca-bd"/>
</dbReference>
<name>A0A1Z4KQI8_ANAVA</name>
<sequence>MIINGTSGIDELYANKDNQVFGWEGDDILDASNGEGNNLLAGGAGSDRLFANNNDTLKGDAGEDYLYALGSLGFNTLEGGDDNDQLFIVEGGNNTLDGGQGSDRLIVLDGSGYNTLSGVLGNDLLDVSNGTGNNILYGNEGDDVLIGGVNTDQLFGGAGDDLLFGGRRGSQLTGGTGADRFFLTSAAVPEIPIEVLDFTKNDDKVLVAGIPEVRTFQDLQLQQTGADTVVKARINNIVRELGILRNIQANTLTPDDFDYTTAIFSITNSSATEGNSITFTINRTADTQTQQTVTVSTSITTGDTASNTDFVAKTQTLTFQQGEIQKTFTVETTQDFLVEENESFTVSLSNPTNGAILSPTAATAKGTINDDDNAGVIITQTGNNTIVTEDGTTDSYAIVLTSQPVSDVIINIRNGQQIRTNPRTLTFTTENWNVAQNVTVRAVDDFLVEGDGNETISHTSTSNDINYNGIIIDPVAVAITDNDIPLFQNPNSDIFTIKGNSDKVNLQVTLTKRNSNFTNELSVFTVDDANGTINGIAPGAAGYTEAALQRARVIFSAIAKNPNGFNPNNLASLLEFDSGDNLRFYVVRNSSTDAVLAGVTPISNVVLANSSTQKITNLGTDGFSLGWEDGFGNSSGFEDLVVKIQTTNQILPLGVNLQSQAQGELIDLRGVTQLVKADFVVNRDAAFNNFIGFYQVTDENGGIDTNGDGSADILPGQSGYTQAAIRGRVPGIDLVVNNRGTATYTGTFQPGSLFAPFIIINSRPERILDNNPNNDPAVYFPFLGANRNRVDHIRLLANNVFGFEDLPNGGDQDFNDMIVRVNLSIA</sequence>
<dbReference type="Pfam" id="PF03160">
    <property type="entry name" value="Calx-beta"/>
    <property type="match status" value="1"/>
</dbReference>
<organism evidence="6 7">
    <name type="scientific">Trichormus variabilis NIES-23</name>
    <dbReference type="NCBI Taxonomy" id="1973479"/>
    <lineage>
        <taxon>Bacteria</taxon>
        <taxon>Bacillati</taxon>
        <taxon>Cyanobacteriota</taxon>
        <taxon>Cyanophyceae</taxon>
        <taxon>Nostocales</taxon>
        <taxon>Nostocaceae</taxon>
        <taxon>Trichormus</taxon>
    </lineage>
</organism>
<dbReference type="SMART" id="SM00237">
    <property type="entry name" value="Calx_beta"/>
    <property type="match status" value="1"/>
</dbReference>
<evidence type="ECO:0000256" key="3">
    <source>
        <dbReference type="ARBA" id="ARBA00022837"/>
    </source>
</evidence>
<protein>
    <recommendedName>
        <fullName evidence="5">Calx-beta domain-containing protein</fullName>
    </recommendedName>
</protein>
<evidence type="ECO:0000256" key="1">
    <source>
        <dbReference type="ARBA" id="ARBA00022729"/>
    </source>
</evidence>
<dbReference type="PANTHER" id="PTHR11878:SF65">
    <property type="entry name" value="NA_CA-EXCHANGE PROTEIN, ISOFORM G"/>
    <property type="match status" value="1"/>
</dbReference>
<dbReference type="InterPro" id="IPR011049">
    <property type="entry name" value="Serralysin-like_metalloprot_C"/>
</dbReference>
<evidence type="ECO:0000256" key="4">
    <source>
        <dbReference type="ARBA" id="ARBA00023065"/>
    </source>
</evidence>
<dbReference type="SUPFAM" id="SSF51120">
    <property type="entry name" value="beta-Roll"/>
    <property type="match status" value="2"/>
</dbReference>
<evidence type="ECO:0000313" key="7">
    <source>
        <dbReference type="Proteomes" id="UP000217507"/>
    </source>
</evidence>
<dbReference type="PANTHER" id="PTHR11878">
    <property type="entry name" value="SODIUM/CALCIUM EXCHANGER"/>
    <property type="match status" value="1"/>
</dbReference>
<keyword evidence="4" id="KW-0406">Ion transport</keyword>
<dbReference type="GO" id="GO:0016020">
    <property type="term" value="C:membrane"/>
    <property type="evidence" value="ECO:0007669"/>
    <property type="project" value="InterPro"/>
</dbReference>
<evidence type="ECO:0000313" key="6">
    <source>
        <dbReference type="EMBL" id="BAY71244.1"/>
    </source>
</evidence>
<dbReference type="Gene3D" id="2.150.10.10">
    <property type="entry name" value="Serralysin-like metalloprotease, C-terminal"/>
    <property type="match status" value="1"/>
</dbReference>
<dbReference type="GO" id="GO:0007154">
    <property type="term" value="P:cell communication"/>
    <property type="evidence" value="ECO:0007669"/>
    <property type="project" value="InterPro"/>
</dbReference>
<dbReference type="Proteomes" id="UP000217507">
    <property type="component" value="Chromosome"/>
</dbReference>
<dbReference type="InterPro" id="IPR051171">
    <property type="entry name" value="CaCA"/>
</dbReference>
<dbReference type="SUPFAM" id="SSF141072">
    <property type="entry name" value="CalX-like"/>
    <property type="match status" value="1"/>
</dbReference>
<keyword evidence="1" id="KW-0732">Signal</keyword>
<dbReference type="GO" id="GO:0005509">
    <property type="term" value="F:calcium ion binding"/>
    <property type="evidence" value="ECO:0007669"/>
    <property type="project" value="InterPro"/>
</dbReference>
<dbReference type="Pfam" id="PF13448">
    <property type="entry name" value="DUF4114"/>
    <property type="match status" value="1"/>
</dbReference>